<accession>A0A6G3QPL6</accession>
<dbReference type="Gene3D" id="3.90.220.20">
    <property type="entry name" value="DNA methylase specificity domains"/>
    <property type="match status" value="2"/>
</dbReference>
<evidence type="ECO:0000256" key="1">
    <source>
        <dbReference type="ARBA" id="ARBA00010923"/>
    </source>
</evidence>
<dbReference type="GO" id="GO:0003677">
    <property type="term" value="F:DNA binding"/>
    <property type="evidence" value="ECO:0007669"/>
    <property type="project" value="UniProtKB-KW"/>
</dbReference>
<keyword evidence="5" id="KW-0255">Endonuclease</keyword>
<organism evidence="5">
    <name type="scientific">Streptomyces sp. SID14436</name>
    <dbReference type="NCBI Taxonomy" id="2706070"/>
    <lineage>
        <taxon>Bacteria</taxon>
        <taxon>Bacillati</taxon>
        <taxon>Actinomycetota</taxon>
        <taxon>Actinomycetes</taxon>
        <taxon>Kitasatosporales</taxon>
        <taxon>Streptomycetaceae</taxon>
        <taxon>Streptomyces</taxon>
    </lineage>
</organism>
<evidence type="ECO:0000256" key="3">
    <source>
        <dbReference type="ARBA" id="ARBA00023125"/>
    </source>
</evidence>
<evidence type="ECO:0000256" key="2">
    <source>
        <dbReference type="ARBA" id="ARBA00022747"/>
    </source>
</evidence>
<gene>
    <name evidence="5" type="ORF">G3I53_03535</name>
</gene>
<dbReference type="GO" id="GO:0009307">
    <property type="term" value="P:DNA restriction-modification system"/>
    <property type="evidence" value="ECO:0007669"/>
    <property type="project" value="UniProtKB-KW"/>
</dbReference>
<proteinExistence type="inferred from homology"/>
<dbReference type="SUPFAM" id="SSF116734">
    <property type="entry name" value="DNA methylase specificity domain"/>
    <property type="match status" value="2"/>
</dbReference>
<dbReference type="PANTHER" id="PTHR30408:SF12">
    <property type="entry name" value="TYPE I RESTRICTION ENZYME MJAVIII SPECIFICITY SUBUNIT"/>
    <property type="match status" value="1"/>
</dbReference>
<dbReference type="GO" id="GO:0004519">
    <property type="term" value="F:endonuclease activity"/>
    <property type="evidence" value="ECO:0007669"/>
    <property type="project" value="UniProtKB-KW"/>
</dbReference>
<dbReference type="Pfam" id="PF01420">
    <property type="entry name" value="Methylase_S"/>
    <property type="match status" value="1"/>
</dbReference>
<reference evidence="5" key="1">
    <citation type="submission" date="2020-01" db="EMBL/GenBank/DDBJ databases">
        <title>Insect and environment-associated Actinomycetes.</title>
        <authorList>
            <person name="Currrie C."/>
            <person name="Chevrette M."/>
            <person name="Carlson C."/>
            <person name="Stubbendieck R."/>
            <person name="Wendt-Pienkowski E."/>
        </authorList>
    </citation>
    <scope>NUCLEOTIDE SEQUENCE</scope>
    <source>
        <strain evidence="5">SID14436</strain>
    </source>
</reference>
<dbReference type="InterPro" id="IPR052021">
    <property type="entry name" value="Type-I_RS_S_subunit"/>
</dbReference>
<evidence type="ECO:0000259" key="4">
    <source>
        <dbReference type="Pfam" id="PF01420"/>
    </source>
</evidence>
<keyword evidence="2" id="KW-0680">Restriction system</keyword>
<keyword evidence="5" id="KW-0540">Nuclease</keyword>
<dbReference type="AlphaFoldDB" id="A0A6G3QPL6"/>
<dbReference type="PANTHER" id="PTHR30408">
    <property type="entry name" value="TYPE-1 RESTRICTION ENZYME ECOKI SPECIFICITY PROTEIN"/>
    <property type="match status" value="1"/>
</dbReference>
<name>A0A6G3QPL6_9ACTN</name>
<dbReference type="RefSeq" id="WP_164332427.1">
    <property type="nucleotide sequence ID" value="NZ_JAAGMD010000098.1"/>
</dbReference>
<dbReference type="EMBL" id="JAAGMD010000098">
    <property type="protein sequence ID" value="NEA85147.1"/>
    <property type="molecule type" value="Genomic_DNA"/>
</dbReference>
<evidence type="ECO:0000313" key="5">
    <source>
        <dbReference type="EMBL" id="NEA85147.1"/>
    </source>
</evidence>
<feature type="domain" description="Type I restriction modification DNA specificity" evidence="4">
    <location>
        <begin position="30"/>
        <end position="181"/>
    </location>
</feature>
<keyword evidence="5" id="KW-0378">Hydrolase</keyword>
<dbReference type="InterPro" id="IPR044946">
    <property type="entry name" value="Restrct_endonuc_typeI_TRD_sf"/>
</dbReference>
<comment type="caution">
    <text evidence="5">The sequence shown here is derived from an EMBL/GenBank/DDBJ whole genome shotgun (WGS) entry which is preliminary data.</text>
</comment>
<keyword evidence="3" id="KW-0238">DNA-binding</keyword>
<dbReference type="InterPro" id="IPR000055">
    <property type="entry name" value="Restrct_endonuc_typeI_TRD"/>
</dbReference>
<protein>
    <submittedName>
        <fullName evidence="5">Restriction endonuclease subunit S</fullName>
    </submittedName>
</protein>
<comment type="similarity">
    <text evidence="1">Belongs to the type-I restriction system S methylase family.</text>
</comment>
<sequence>MTEWRYVEYQEIAAQEKSAFSMGPFGSKITKENYVNTGVPVVRGVNLARGIFIDDDFVFITNEKADEIMSANVDPGDLIFTHRGTIGQVSMIPREPRFNRYVIGSSQVKTRLDESTAVPEFYYYWFRSTEGQRSILANASTVGVPGIATPLTSIRKLLVPLPPRREQEGIAAVLGALDNKVVANERIASTTDELIQELWDIHLREPGSRKTSLIDVLSITFGAPFKSSEFSSENTGRPLLRIRDLKTFTPKVWTTQRLDKETLVATGDVVAGMDAEFRPVFWLGEEALLNQRVMHVRSRIGGGSPLCREAMRGPLALVESYKTGTTVAHLNKSDLATLLVEIPSEEAVSSFESATAPLHKRLVGGAAENRTLTALRDTLLPQLMSGKLRIRDAEKIVGDAV</sequence>